<proteinExistence type="predicted"/>
<evidence type="ECO:0000313" key="2">
    <source>
        <dbReference type="EMBL" id="KAF4620698.1"/>
    </source>
</evidence>
<name>A0A8H4VSD5_9AGAR</name>
<sequence length="220" mass="23950">MAGRAGEIEDVQAQTAPHTSLHQSQQELEQSIRVAAQQLMELLNDTTAGTDFEGTNSQVLTNGIYVVGTASYSLETAEEDDGSIGVDKGVERIHVVSPFLPSLPHDLTWAIFCSESEERKDGDSEQARVPSGNSSSSSSKAQYMFYKSQAVVAGGTFNIVQSTCDAHCGFGEIAERLSAEISAFKSTGEEMHKKELEIIITLRRDILWMKWVGGTIVLFV</sequence>
<reference evidence="2 3" key="1">
    <citation type="submission" date="2019-12" db="EMBL/GenBank/DDBJ databases">
        <authorList>
            <person name="Floudas D."/>
            <person name="Bentzer J."/>
            <person name="Ahren D."/>
            <person name="Johansson T."/>
            <person name="Persson P."/>
            <person name="Tunlid A."/>
        </authorList>
    </citation>
    <scope>NUCLEOTIDE SEQUENCE [LARGE SCALE GENOMIC DNA]</scope>
    <source>
        <strain evidence="2 3">CBS 102.39</strain>
    </source>
</reference>
<accession>A0A8H4VSD5</accession>
<keyword evidence="3" id="KW-1185">Reference proteome</keyword>
<evidence type="ECO:0000313" key="3">
    <source>
        <dbReference type="Proteomes" id="UP000521872"/>
    </source>
</evidence>
<feature type="region of interest" description="Disordered" evidence="1">
    <location>
        <begin position="120"/>
        <end position="139"/>
    </location>
</feature>
<organism evidence="2 3">
    <name type="scientific">Agrocybe pediades</name>
    <dbReference type="NCBI Taxonomy" id="84607"/>
    <lineage>
        <taxon>Eukaryota</taxon>
        <taxon>Fungi</taxon>
        <taxon>Dikarya</taxon>
        <taxon>Basidiomycota</taxon>
        <taxon>Agaricomycotina</taxon>
        <taxon>Agaricomycetes</taxon>
        <taxon>Agaricomycetidae</taxon>
        <taxon>Agaricales</taxon>
        <taxon>Agaricineae</taxon>
        <taxon>Strophariaceae</taxon>
        <taxon>Agrocybe</taxon>
    </lineage>
</organism>
<gene>
    <name evidence="2" type="ORF">D9613_000005</name>
</gene>
<dbReference type="EMBL" id="JAACJL010000015">
    <property type="protein sequence ID" value="KAF4620698.1"/>
    <property type="molecule type" value="Genomic_DNA"/>
</dbReference>
<feature type="region of interest" description="Disordered" evidence="1">
    <location>
        <begin position="1"/>
        <end position="26"/>
    </location>
</feature>
<evidence type="ECO:0000256" key="1">
    <source>
        <dbReference type="SAM" id="MobiDB-lite"/>
    </source>
</evidence>
<dbReference type="Proteomes" id="UP000521872">
    <property type="component" value="Unassembled WGS sequence"/>
</dbReference>
<dbReference type="AlphaFoldDB" id="A0A8H4VSD5"/>
<comment type="caution">
    <text evidence="2">The sequence shown here is derived from an EMBL/GenBank/DDBJ whole genome shotgun (WGS) entry which is preliminary data.</text>
</comment>
<protein>
    <submittedName>
        <fullName evidence="2">Uncharacterized protein</fullName>
    </submittedName>
</protein>